<dbReference type="CDD" id="cd06554">
    <property type="entry name" value="ASCH_ASC-1_like"/>
    <property type="match status" value="1"/>
</dbReference>
<accession>A0A0F9FD20</accession>
<comment type="caution">
    <text evidence="2">The sequence shown here is derived from an EMBL/GenBank/DDBJ whole genome shotgun (WGS) entry which is preliminary data.</text>
</comment>
<name>A0A0F9FD20_9ZZZZ</name>
<proteinExistence type="predicted"/>
<evidence type="ECO:0000259" key="1">
    <source>
        <dbReference type="Pfam" id="PF04266"/>
    </source>
</evidence>
<reference evidence="2" key="1">
    <citation type="journal article" date="2015" name="Nature">
        <title>Complex archaea that bridge the gap between prokaryotes and eukaryotes.</title>
        <authorList>
            <person name="Spang A."/>
            <person name="Saw J.H."/>
            <person name="Jorgensen S.L."/>
            <person name="Zaremba-Niedzwiedzka K."/>
            <person name="Martijn J."/>
            <person name="Lind A.E."/>
            <person name="van Eijk R."/>
            <person name="Schleper C."/>
            <person name="Guy L."/>
            <person name="Ettema T.J."/>
        </authorList>
    </citation>
    <scope>NUCLEOTIDE SEQUENCE</scope>
</reference>
<feature type="domain" description="ASCH" evidence="1">
    <location>
        <begin position="4"/>
        <end position="82"/>
    </location>
</feature>
<organism evidence="2">
    <name type="scientific">marine sediment metagenome</name>
    <dbReference type="NCBI Taxonomy" id="412755"/>
    <lineage>
        <taxon>unclassified sequences</taxon>
        <taxon>metagenomes</taxon>
        <taxon>ecological metagenomes</taxon>
    </lineage>
</organism>
<protein>
    <recommendedName>
        <fullName evidence="1">ASCH domain-containing protein</fullName>
    </recommendedName>
</protein>
<dbReference type="AlphaFoldDB" id="A0A0F9FD20"/>
<evidence type="ECO:0000313" key="2">
    <source>
        <dbReference type="EMBL" id="KKL84264.1"/>
    </source>
</evidence>
<dbReference type="Gene3D" id="2.30.130.30">
    <property type="entry name" value="Hypothetical protein"/>
    <property type="match status" value="1"/>
</dbReference>
<dbReference type="Pfam" id="PF04266">
    <property type="entry name" value="ASCH"/>
    <property type="match status" value="1"/>
</dbReference>
<sequence length="164" mass="18847">MKAISLWQPWASAMALGWKRIETRHWKTSYRGPLLIHAAKKIIGWPSMDIHDLFDDEIAFQPSDLPRGAILCRVDLVGCEQIYIHNRPTGIERILGDYTPGRFKWITENMISFGPIPYRGSQGFFDVPESLLNNTNQKELSLPTIDQPIQIPLFKKEARNERTG</sequence>
<gene>
    <name evidence="2" type="ORF">LCGC14_1966460</name>
</gene>
<dbReference type="SUPFAM" id="SSF88697">
    <property type="entry name" value="PUA domain-like"/>
    <property type="match status" value="1"/>
</dbReference>
<dbReference type="InterPro" id="IPR007374">
    <property type="entry name" value="ASCH_domain"/>
</dbReference>
<dbReference type="InterPro" id="IPR015947">
    <property type="entry name" value="PUA-like_sf"/>
</dbReference>
<dbReference type="EMBL" id="LAZR01021749">
    <property type="protein sequence ID" value="KKL84264.1"/>
    <property type="molecule type" value="Genomic_DNA"/>
</dbReference>